<keyword evidence="1" id="KW-1133">Transmembrane helix</keyword>
<sequence length="199" mass="22875">MILLKKKKAYFFEYYGVVVAFILILSCTPVHLDDGGRVCRINTPKLLQELGLLETLKYRDKIYCLNDSPWGYGMIHQPQLPLSVDRINSEKVEIFIGDDTRKIVPEEVILFFRLNHSVDFQISINGNNINDEISDYVLLYDKARGLSEYEREYAFSVPVESIRQGNNTVPFFGGDSSFVVKRLEIALKYGEAETHGYFS</sequence>
<accession>A0A9X3F2S6</accession>
<dbReference type="EMBL" id="JAPOHD010000002">
    <property type="protein sequence ID" value="MCY1718747.1"/>
    <property type="molecule type" value="Genomic_DNA"/>
</dbReference>
<gene>
    <name evidence="2" type="ORF">OU798_00230</name>
</gene>
<comment type="caution">
    <text evidence="2">The sequence shown here is derived from an EMBL/GenBank/DDBJ whole genome shotgun (WGS) entry which is preliminary data.</text>
</comment>
<protein>
    <submittedName>
        <fullName evidence="2">Uncharacterized protein</fullName>
    </submittedName>
</protein>
<keyword evidence="1" id="KW-0812">Transmembrane</keyword>
<reference evidence="2" key="1">
    <citation type="submission" date="2022-11" db="EMBL/GenBank/DDBJ databases">
        <title>Marilongibacter aestuarii gen. nov., sp. nov., isolated from tidal flat sediment.</title>
        <authorList>
            <person name="Jiayan W."/>
        </authorList>
    </citation>
    <scope>NUCLEOTIDE SEQUENCE</scope>
    <source>
        <strain evidence="2">Z1-6</strain>
    </source>
</reference>
<proteinExistence type="predicted"/>
<evidence type="ECO:0000256" key="1">
    <source>
        <dbReference type="SAM" id="Phobius"/>
    </source>
</evidence>
<name>A0A9X3F2S6_9BACT</name>
<evidence type="ECO:0000313" key="3">
    <source>
        <dbReference type="Proteomes" id="UP001145087"/>
    </source>
</evidence>
<dbReference type="Proteomes" id="UP001145087">
    <property type="component" value="Unassembled WGS sequence"/>
</dbReference>
<feature type="transmembrane region" description="Helical" evidence="1">
    <location>
        <begin position="12"/>
        <end position="32"/>
    </location>
</feature>
<dbReference type="AlphaFoldDB" id="A0A9X3F2S6"/>
<evidence type="ECO:0000313" key="2">
    <source>
        <dbReference type="EMBL" id="MCY1718747.1"/>
    </source>
</evidence>
<organism evidence="2 3">
    <name type="scientific">Draconibacterium aestuarii</name>
    <dbReference type="NCBI Taxonomy" id="2998507"/>
    <lineage>
        <taxon>Bacteria</taxon>
        <taxon>Pseudomonadati</taxon>
        <taxon>Bacteroidota</taxon>
        <taxon>Bacteroidia</taxon>
        <taxon>Marinilabiliales</taxon>
        <taxon>Prolixibacteraceae</taxon>
        <taxon>Draconibacterium</taxon>
    </lineage>
</organism>
<dbReference type="PROSITE" id="PS51257">
    <property type="entry name" value="PROKAR_LIPOPROTEIN"/>
    <property type="match status" value="1"/>
</dbReference>
<keyword evidence="3" id="KW-1185">Reference proteome</keyword>
<dbReference type="RefSeq" id="WP_343331086.1">
    <property type="nucleotide sequence ID" value="NZ_JAPOHD010000002.1"/>
</dbReference>
<keyword evidence="1" id="KW-0472">Membrane</keyword>